<feature type="compositionally biased region" description="Acidic residues" evidence="1">
    <location>
        <begin position="94"/>
        <end position="105"/>
    </location>
</feature>
<sequence>MVHMKILKKCGGELEHALRSMCIEPCSTEEYINALEDIVKRTKIGRTWKKLDIKSSNKQFIKKDKPREPFKPNKLNSNDQRKCHKCGEVTDSEKDTEESEASESDEINRINAQINNIDLIYESLDVNSNLPQVGTSDTSLTNIQDAKLYRTKPAKGMGYTAGKSSITIVMVEIQEEKVSLDTGAYCTCVGKSYFNTFLPDWERKPIPIQGVKLSSASESMKTPGIIDLTLIFPHPLQCIRLKVEFVVMDNCASNHFKLGNDYLSIYGIDISYQKDRYLTIADNKRQKFG</sequence>
<evidence type="ECO:0000313" key="3">
    <source>
        <dbReference type="Proteomes" id="UP000765509"/>
    </source>
</evidence>
<organism evidence="2 3">
    <name type="scientific">Austropuccinia psidii MF-1</name>
    <dbReference type="NCBI Taxonomy" id="1389203"/>
    <lineage>
        <taxon>Eukaryota</taxon>
        <taxon>Fungi</taxon>
        <taxon>Dikarya</taxon>
        <taxon>Basidiomycota</taxon>
        <taxon>Pucciniomycotina</taxon>
        <taxon>Pucciniomycetes</taxon>
        <taxon>Pucciniales</taxon>
        <taxon>Sphaerophragmiaceae</taxon>
        <taxon>Austropuccinia</taxon>
    </lineage>
</organism>
<reference evidence="2" key="1">
    <citation type="submission" date="2021-03" db="EMBL/GenBank/DDBJ databases">
        <title>Draft genome sequence of rust myrtle Austropuccinia psidii MF-1, a brazilian biotype.</title>
        <authorList>
            <person name="Quecine M.C."/>
            <person name="Pachon D.M.R."/>
            <person name="Bonatelli M.L."/>
            <person name="Correr F.H."/>
            <person name="Franceschini L.M."/>
            <person name="Leite T.F."/>
            <person name="Margarido G.R.A."/>
            <person name="Almeida C.A."/>
            <person name="Ferrarezi J.A."/>
            <person name="Labate C.A."/>
        </authorList>
    </citation>
    <scope>NUCLEOTIDE SEQUENCE</scope>
    <source>
        <strain evidence="2">MF-1</strain>
    </source>
</reference>
<proteinExistence type="predicted"/>
<dbReference type="EMBL" id="AVOT02021586">
    <property type="protein sequence ID" value="MBW0510488.1"/>
    <property type="molecule type" value="Genomic_DNA"/>
</dbReference>
<evidence type="ECO:0000256" key="1">
    <source>
        <dbReference type="SAM" id="MobiDB-lite"/>
    </source>
</evidence>
<feature type="region of interest" description="Disordered" evidence="1">
    <location>
        <begin position="62"/>
        <end position="105"/>
    </location>
</feature>
<keyword evidence="3" id="KW-1185">Reference proteome</keyword>
<feature type="compositionally biased region" description="Basic and acidic residues" evidence="1">
    <location>
        <begin position="79"/>
        <end position="93"/>
    </location>
</feature>
<name>A0A9Q3HM55_9BASI</name>
<evidence type="ECO:0000313" key="2">
    <source>
        <dbReference type="EMBL" id="MBW0510488.1"/>
    </source>
</evidence>
<accession>A0A9Q3HM55</accession>
<dbReference type="Proteomes" id="UP000765509">
    <property type="component" value="Unassembled WGS sequence"/>
</dbReference>
<comment type="caution">
    <text evidence="2">The sequence shown here is derived from an EMBL/GenBank/DDBJ whole genome shotgun (WGS) entry which is preliminary data.</text>
</comment>
<dbReference type="AlphaFoldDB" id="A0A9Q3HM55"/>
<protein>
    <submittedName>
        <fullName evidence="2">Uncharacterized protein</fullName>
    </submittedName>
</protein>
<dbReference type="Gene3D" id="2.40.70.10">
    <property type="entry name" value="Acid Proteases"/>
    <property type="match status" value="1"/>
</dbReference>
<feature type="compositionally biased region" description="Basic and acidic residues" evidence="1">
    <location>
        <begin position="62"/>
        <end position="71"/>
    </location>
</feature>
<dbReference type="InterPro" id="IPR021109">
    <property type="entry name" value="Peptidase_aspartic_dom_sf"/>
</dbReference>
<gene>
    <name evidence="2" type="ORF">O181_050203</name>
</gene>